<protein>
    <submittedName>
        <fullName evidence="2">Uncharacterized protein</fullName>
    </submittedName>
</protein>
<dbReference type="AlphaFoldDB" id="A0A974BNZ2"/>
<gene>
    <name evidence="2" type="ORF">XELAEV_18000432mg</name>
</gene>
<dbReference type="Proteomes" id="UP000694892">
    <property type="component" value="Unassembled WGS sequence"/>
</dbReference>
<evidence type="ECO:0000313" key="2">
    <source>
        <dbReference type="EMBL" id="OCT55601.1"/>
    </source>
</evidence>
<name>A0A974BNZ2_XENLA</name>
<sequence>MEVTVERAAKGNVSCSIKGKKKTFKSCSQSSMESDSDSVELDAGVGVTAGSCGAATEASQEKRTEVDGYKMAADSEKPRSHVALEVAESALSDLEMATASEEHGSCVAQATEQVMAPIGKAETSESNVHKVTETVIQYDTIINALKELRSLEEKQNRLNRDIDKLLKEVKSLKGERKDQFIQKLTFLNKELEETETYIEDILNVIEPWKELYGNRQRFKEMQEGKVTAERLLKVAELLKETEFKKCCRI</sequence>
<dbReference type="EMBL" id="KV481472">
    <property type="protein sequence ID" value="OCT55601.1"/>
    <property type="molecule type" value="Genomic_DNA"/>
</dbReference>
<accession>A0A974BNZ2</accession>
<reference evidence="2" key="1">
    <citation type="submission" date="2016-05" db="EMBL/GenBank/DDBJ databases">
        <title>WGS assembly of Xenopus laevis.</title>
        <authorList>
            <person name="Session A."/>
            <person name="Uno Y."/>
            <person name="Kwon T."/>
            <person name="Chapman J."/>
            <person name="Toyoda A."/>
            <person name="Takahashi S."/>
            <person name="Fukui A."/>
            <person name="Hikosaka A."/>
            <person name="Putnam N."/>
            <person name="Stites J."/>
            <person name="Van Heeringen S."/>
            <person name="Quigley I."/>
            <person name="Heinz S."/>
            <person name="Hellsten U."/>
            <person name="Lyons J."/>
            <person name="Suzuki A."/>
            <person name="Kondo M."/>
            <person name="Ogino H."/>
            <person name="Ochi H."/>
            <person name="Bogdanovic O."/>
            <person name="Lister R."/>
            <person name="Georgiou G."/>
            <person name="Paranjpe S."/>
            <person name="Van Kruijsbergen I."/>
            <person name="Mozaffari S."/>
            <person name="Shu S."/>
            <person name="Schmutz J."/>
            <person name="Jenkins J."/>
            <person name="Grimwood J."/>
            <person name="Carlson J."/>
            <person name="Mitros T."/>
            <person name="Simakov O."/>
            <person name="Heald R."/>
            <person name="Miller K."/>
            <person name="Haudenschild C."/>
            <person name="Kuroki Y."/>
            <person name="Tanaka T."/>
            <person name="Michiue T."/>
            <person name="Watanabe M."/>
            <person name="Kinoshita T."/>
            <person name="Ohta Y."/>
            <person name="Mawaribuchi S."/>
            <person name="Suzuki Y."/>
            <person name="Haramoto Y."/>
            <person name="Yamamoto T."/>
            <person name="Takagi C."/>
            <person name="Kitzman J."/>
            <person name="Shendure J."/>
            <person name="Nakayama T."/>
            <person name="Izutsu Y."/>
            <person name="Robert J."/>
            <person name="Dichmann D."/>
            <person name="Flajnik M."/>
            <person name="Houston D."/>
            <person name="Marcotte E."/>
            <person name="Wallingford J."/>
            <person name="Ito Y."/>
            <person name="Asashima M."/>
            <person name="Ueno N."/>
            <person name="Matsuda Y."/>
            <person name="Jan Veenstra G."/>
            <person name="Fujiyama A."/>
            <person name="Harland R."/>
            <person name="Taira M."/>
            <person name="Rokhsar D.S."/>
        </authorList>
    </citation>
    <scope>NUCLEOTIDE SEQUENCE</scope>
    <source>
        <strain evidence="2">J</strain>
        <tissue evidence="2">Blood</tissue>
    </source>
</reference>
<proteinExistence type="predicted"/>
<keyword evidence="1" id="KW-0175">Coiled coil</keyword>
<evidence type="ECO:0000256" key="1">
    <source>
        <dbReference type="SAM" id="Coils"/>
    </source>
</evidence>
<feature type="coiled-coil region" evidence="1">
    <location>
        <begin position="141"/>
        <end position="175"/>
    </location>
</feature>
<organism evidence="2">
    <name type="scientific">Xenopus laevis</name>
    <name type="common">African clawed frog</name>
    <dbReference type="NCBI Taxonomy" id="8355"/>
    <lineage>
        <taxon>Eukaryota</taxon>
        <taxon>Metazoa</taxon>
        <taxon>Chordata</taxon>
        <taxon>Craniata</taxon>
        <taxon>Vertebrata</taxon>
        <taxon>Euteleostomi</taxon>
        <taxon>Amphibia</taxon>
        <taxon>Batrachia</taxon>
        <taxon>Anura</taxon>
        <taxon>Pipoidea</taxon>
        <taxon>Pipidae</taxon>
        <taxon>Xenopodinae</taxon>
        <taxon>Xenopus</taxon>
        <taxon>Xenopus</taxon>
    </lineage>
</organism>